<evidence type="ECO:0000256" key="4">
    <source>
        <dbReference type="ARBA" id="ARBA00023110"/>
    </source>
</evidence>
<dbReference type="RefSeq" id="WP_227305284.1">
    <property type="nucleotide sequence ID" value="NZ_JAESVA010000001.1"/>
</dbReference>
<dbReference type="Pfam" id="PF00639">
    <property type="entry name" value="Rotamase"/>
    <property type="match status" value="1"/>
</dbReference>
<evidence type="ECO:0000313" key="12">
    <source>
        <dbReference type="EMBL" id="MCB8878935.1"/>
    </source>
</evidence>
<dbReference type="Pfam" id="PF09312">
    <property type="entry name" value="SurA_N"/>
    <property type="match status" value="1"/>
</dbReference>
<evidence type="ECO:0000256" key="8">
    <source>
        <dbReference type="ARBA" id="ARBA00031484"/>
    </source>
</evidence>
<proteinExistence type="predicted"/>
<organism evidence="12 13">
    <name type="scientific">Acidisoma cellulosilyticum</name>
    <dbReference type="NCBI Taxonomy" id="2802395"/>
    <lineage>
        <taxon>Bacteria</taxon>
        <taxon>Pseudomonadati</taxon>
        <taxon>Pseudomonadota</taxon>
        <taxon>Alphaproteobacteria</taxon>
        <taxon>Acetobacterales</taxon>
        <taxon>Acidocellaceae</taxon>
        <taxon>Acidisoma</taxon>
    </lineage>
</organism>
<evidence type="ECO:0000256" key="10">
    <source>
        <dbReference type="SAM" id="SignalP"/>
    </source>
</evidence>
<keyword evidence="6 9" id="KW-0413">Isomerase</keyword>
<evidence type="ECO:0000256" key="6">
    <source>
        <dbReference type="ARBA" id="ARBA00023235"/>
    </source>
</evidence>
<feature type="chain" id="PRO_5037904385" description="Parvulin-like PPIase" evidence="10">
    <location>
        <begin position="21"/>
        <end position="436"/>
    </location>
</feature>
<keyword evidence="5" id="KW-0143">Chaperone</keyword>
<feature type="signal peptide" evidence="10">
    <location>
        <begin position="1"/>
        <end position="20"/>
    </location>
</feature>
<evidence type="ECO:0000256" key="5">
    <source>
        <dbReference type="ARBA" id="ARBA00023186"/>
    </source>
</evidence>
<evidence type="ECO:0000256" key="3">
    <source>
        <dbReference type="ARBA" id="ARBA00022764"/>
    </source>
</evidence>
<feature type="domain" description="PpiC" evidence="11">
    <location>
        <begin position="175"/>
        <end position="273"/>
    </location>
</feature>
<keyword evidence="13" id="KW-1185">Reference proteome</keyword>
<dbReference type="EMBL" id="JAESVA010000001">
    <property type="protein sequence ID" value="MCB8878935.1"/>
    <property type="molecule type" value="Genomic_DNA"/>
</dbReference>
<dbReference type="InterPro" id="IPR015391">
    <property type="entry name" value="SurA_N"/>
</dbReference>
<reference evidence="12 13" key="1">
    <citation type="journal article" date="2021" name="Microorganisms">
        <title>Acidisoma silvae sp. nov. and Acidisomacellulosilytica sp. nov., Two Acidophilic Bacteria Isolated from Decaying Wood, Hydrolyzing Cellulose and Producing Poly-3-hydroxybutyrate.</title>
        <authorList>
            <person name="Mieszkin S."/>
            <person name="Pouder E."/>
            <person name="Uroz S."/>
            <person name="Simon-Colin C."/>
            <person name="Alain K."/>
        </authorList>
    </citation>
    <scope>NUCLEOTIDE SEQUENCE [LARGE SCALE GENOMIC DNA]</scope>
    <source>
        <strain evidence="12 13">HW T5.17</strain>
    </source>
</reference>
<dbReference type="Proteomes" id="UP000721844">
    <property type="component" value="Unassembled WGS sequence"/>
</dbReference>
<dbReference type="InterPro" id="IPR027304">
    <property type="entry name" value="Trigger_fact/SurA_dom_sf"/>
</dbReference>
<evidence type="ECO:0000256" key="1">
    <source>
        <dbReference type="ARBA" id="ARBA00018370"/>
    </source>
</evidence>
<accession>A0A963YXT5</accession>
<sequence length="436" mass="46298">MSFRLKFLCLAAVPAWLALAGMTLPRAEAQTASIAAVVNGDVITNDDVDNRARFFALATGQQGGADVVQRLKPQILQQLINERLELQEILRRGIVVNDKQVASALGEIEKNNNMGPGVLQQKLRAIGVDPGTLIAQIRTQIGWNQVLRQVVGGMGRPTDADINRQLKLMTDKKGQPQFNVGEIFIPINSPAAAPGADRFAQSVIQQLRAGAPFTIIAAQFSQGQTALQGGALGWVGADQLDPAVAQLVTQMPIGAISNPVPVAGGIVIVQMRGRQQAGQTDSGAGTNIVLNVRQVFLPFSSPLNEQNPTQQQRDTMVKLHAIETSAKSCDDIEAANKAAGNVKPANPGPVNLAQVTPAAFQTLLSNLPVGRASPPLIADNGVSVVMICSRDTQAAAAPTRDQISDQLFQNRVGLAAQQTLDDLHRQGSIQIMQNQG</sequence>
<dbReference type="PANTHER" id="PTHR47637:SF1">
    <property type="entry name" value="CHAPERONE SURA"/>
    <property type="match status" value="1"/>
</dbReference>
<keyword evidence="4 9" id="KW-0697">Rotamase</keyword>
<name>A0A963YXT5_9PROT</name>
<evidence type="ECO:0000256" key="2">
    <source>
        <dbReference type="ARBA" id="ARBA00022729"/>
    </source>
</evidence>
<comment type="caution">
    <text evidence="12">The sequence shown here is derived from an EMBL/GenBank/DDBJ whole genome shotgun (WGS) entry which is preliminary data.</text>
</comment>
<keyword evidence="2 10" id="KW-0732">Signal</keyword>
<dbReference type="InterPro" id="IPR000297">
    <property type="entry name" value="PPIase_PpiC"/>
</dbReference>
<dbReference type="Gene3D" id="3.10.50.40">
    <property type="match status" value="1"/>
</dbReference>
<dbReference type="SUPFAM" id="SSF54534">
    <property type="entry name" value="FKBP-like"/>
    <property type="match status" value="1"/>
</dbReference>
<evidence type="ECO:0000259" key="11">
    <source>
        <dbReference type="PROSITE" id="PS50198"/>
    </source>
</evidence>
<dbReference type="PROSITE" id="PS50198">
    <property type="entry name" value="PPIC_PPIASE_2"/>
    <property type="match status" value="1"/>
</dbReference>
<keyword evidence="3" id="KW-0574">Periplasm</keyword>
<gene>
    <name evidence="12" type="ORF">ACELLULO517_01725</name>
</gene>
<dbReference type="Gene3D" id="1.10.4030.10">
    <property type="entry name" value="Porin chaperone SurA, peptide-binding domain"/>
    <property type="match status" value="1"/>
</dbReference>
<dbReference type="InterPro" id="IPR050280">
    <property type="entry name" value="OMP_Chaperone_SurA"/>
</dbReference>
<dbReference type="GO" id="GO:0003755">
    <property type="term" value="F:peptidyl-prolyl cis-trans isomerase activity"/>
    <property type="evidence" value="ECO:0007669"/>
    <property type="project" value="UniProtKB-KW"/>
</dbReference>
<evidence type="ECO:0000256" key="7">
    <source>
        <dbReference type="ARBA" id="ARBA00030642"/>
    </source>
</evidence>
<evidence type="ECO:0000313" key="13">
    <source>
        <dbReference type="Proteomes" id="UP000721844"/>
    </source>
</evidence>
<dbReference type="SUPFAM" id="SSF109998">
    <property type="entry name" value="Triger factor/SurA peptide-binding domain-like"/>
    <property type="match status" value="1"/>
</dbReference>
<dbReference type="AlphaFoldDB" id="A0A963YXT5"/>
<dbReference type="InterPro" id="IPR046357">
    <property type="entry name" value="PPIase_dom_sf"/>
</dbReference>
<protein>
    <recommendedName>
        <fullName evidence="1">Parvulin-like PPIase</fullName>
    </recommendedName>
    <alternativeName>
        <fullName evidence="7">Peptidyl-prolyl cis-trans isomerase plp</fullName>
    </alternativeName>
    <alternativeName>
        <fullName evidence="8">Rotamase plp</fullName>
    </alternativeName>
</protein>
<dbReference type="PANTHER" id="PTHR47637">
    <property type="entry name" value="CHAPERONE SURA"/>
    <property type="match status" value="1"/>
</dbReference>
<evidence type="ECO:0000256" key="9">
    <source>
        <dbReference type="PROSITE-ProRule" id="PRU00278"/>
    </source>
</evidence>